<accession>M6HEX2</accession>
<dbReference type="GO" id="GO:0005524">
    <property type="term" value="F:ATP binding"/>
    <property type="evidence" value="ECO:0007669"/>
    <property type="project" value="UniProtKB-KW"/>
</dbReference>
<keyword evidence="8" id="KW-0902">Two-component regulatory system</keyword>
<evidence type="ECO:0000256" key="2">
    <source>
        <dbReference type="ARBA" id="ARBA00012438"/>
    </source>
</evidence>
<comment type="caution">
    <text evidence="10">The sequence shown here is derived from an EMBL/GenBank/DDBJ whole genome shotgun (WGS) entry which is preliminary data.</text>
</comment>
<sequence>MVNAINAIAEMETKPFLPNISITVQKEFHLNRDSILFTISDNGPGMTKEVLEKAFLPLYTTRRGKQGTGLGLSISQRIISEHNGTISLESSIGNGTRVLIRLPI</sequence>
<evidence type="ECO:0000256" key="4">
    <source>
        <dbReference type="ARBA" id="ARBA00022679"/>
    </source>
</evidence>
<dbReference type="Gene3D" id="3.30.565.10">
    <property type="entry name" value="Histidine kinase-like ATPase, C-terminal domain"/>
    <property type="match status" value="1"/>
</dbReference>
<keyword evidence="3" id="KW-0597">Phosphoprotein</keyword>
<keyword evidence="7" id="KW-0067">ATP-binding</keyword>
<dbReference type="PRINTS" id="PR00344">
    <property type="entry name" value="BCTRLSENSOR"/>
</dbReference>
<proteinExistence type="predicted"/>
<name>M6HEX2_LEPIR</name>
<keyword evidence="5" id="KW-0547">Nucleotide-binding</keyword>
<keyword evidence="6" id="KW-0418">Kinase</keyword>
<dbReference type="Proteomes" id="UP000012089">
    <property type="component" value="Unassembled WGS sequence"/>
</dbReference>
<evidence type="ECO:0000313" key="10">
    <source>
        <dbReference type="EMBL" id="EMM95655.1"/>
    </source>
</evidence>
<dbReference type="InterPro" id="IPR005467">
    <property type="entry name" value="His_kinase_dom"/>
</dbReference>
<evidence type="ECO:0000256" key="1">
    <source>
        <dbReference type="ARBA" id="ARBA00000085"/>
    </source>
</evidence>
<dbReference type="SMART" id="SM00387">
    <property type="entry name" value="HATPase_c"/>
    <property type="match status" value="1"/>
</dbReference>
<dbReference type="InterPro" id="IPR004358">
    <property type="entry name" value="Sig_transdc_His_kin-like_C"/>
</dbReference>
<evidence type="ECO:0000256" key="3">
    <source>
        <dbReference type="ARBA" id="ARBA00022553"/>
    </source>
</evidence>
<dbReference type="Pfam" id="PF02518">
    <property type="entry name" value="HATPase_c"/>
    <property type="match status" value="1"/>
</dbReference>
<gene>
    <name evidence="10" type="ORF">LEP1GSC158_5177</name>
</gene>
<reference evidence="10 11" key="1">
    <citation type="submission" date="2013-01" db="EMBL/GenBank/DDBJ databases">
        <authorList>
            <person name="Harkins D.M."/>
            <person name="Durkin A.S."/>
            <person name="Brinkac L.M."/>
            <person name="Haft D.H."/>
            <person name="Selengut J.D."/>
            <person name="Sanka R."/>
            <person name="DePew J."/>
            <person name="Purushe J."/>
            <person name="Tulsiani S.M."/>
            <person name="Graham G.C."/>
            <person name="Burns M.-A."/>
            <person name="Dohnt M.F."/>
            <person name="Smythe L.D."/>
            <person name="McKay D.B."/>
            <person name="Craig S.B."/>
            <person name="Vinetz J.M."/>
            <person name="Sutton G.G."/>
            <person name="Nierman W.C."/>
            <person name="Fouts D.E."/>
        </authorList>
    </citation>
    <scope>NUCLEOTIDE SEQUENCE [LARGE SCALE GENOMIC DNA]</scope>
    <source>
        <strain evidence="10 11">LT2156</strain>
    </source>
</reference>
<evidence type="ECO:0000256" key="7">
    <source>
        <dbReference type="ARBA" id="ARBA00022840"/>
    </source>
</evidence>
<dbReference type="PANTHER" id="PTHR43065">
    <property type="entry name" value="SENSOR HISTIDINE KINASE"/>
    <property type="match status" value="1"/>
</dbReference>
<dbReference type="PANTHER" id="PTHR43065:SF10">
    <property type="entry name" value="PEROXIDE STRESS-ACTIVATED HISTIDINE KINASE MAK3"/>
    <property type="match status" value="1"/>
</dbReference>
<evidence type="ECO:0000256" key="6">
    <source>
        <dbReference type="ARBA" id="ARBA00022777"/>
    </source>
</evidence>
<dbReference type="InterPro" id="IPR036890">
    <property type="entry name" value="HATPase_C_sf"/>
</dbReference>
<dbReference type="GO" id="GO:0004673">
    <property type="term" value="F:protein histidine kinase activity"/>
    <property type="evidence" value="ECO:0007669"/>
    <property type="project" value="UniProtKB-EC"/>
</dbReference>
<comment type="catalytic activity">
    <reaction evidence="1">
        <text>ATP + protein L-histidine = ADP + protein N-phospho-L-histidine.</text>
        <dbReference type="EC" id="2.7.13.3"/>
    </reaction>
</comment>
<dbReference type="InterPro" id="IPR003594">
    <property type="entry name" value="HATPase_dom"/>
</dbReference>
<dbReference type="PROSITE" id="PS50109">
    <property type="entry name" value="HIS_KIN"/>
    <property type="match status" value="1"/>
</dbReference>
<dbReference type="AlphaFoldDB" id="M6HEX2"/>
<protein>
    <recommendedName>
        <fullName evidence="2">histidine kinase</fullName>
        <ecNumber evidence="2">2.7.13.3</ecNumber>
    </recommendedName>
</protein>
<evidence type="ECO:0000256" key="5">
    <source>
        <dbReference type="ARBA" id="ARBA00022741"/>
    </source>
</evidence>
<keyword evidence="4" id="KW-0808">Transferase</keyword>
<dbReference type="GO" id="GO:0000160">
    <property type="term" value="P:phosphorelay signal transduction system"/>
    <property type="evidence" value="ECO:0007669"/>
    <property type="project" value="UniProtKB-KW"/>
</dbReference>
<dbReference type="EMBL" id="AFMF02000029">
    <property type="protein sequence ID" value="EMM95655.1"/>
    <property type="molecule type" value="Genomic_DNA"/>
</dbReference>
<dbReference type="EC" id="2.7.13.3" evidence="2"/>
<feature type="domain" description="Histidine kinase" evidence="9">
    <location>
        <begin position="1"/>
        <end position="104"/>
    </location>
</feature>
<evidence type="ECO:0000256" key="8">
    <source>
        <dbReference type="ARBA" id="ARBA00023012"/>
    </source>
</evidence>
<evidence type="ECO:0000259" key="9">
    <source>
        <dbReference type="PROSITE" id="PS50109"/>
    </source>
</evidence>
<organism evidence="10 11">
    <name type="scientific">Leptospira interrogans serovar Zanoni str. LT2156</name>
    <dbReference type="NCBI Taxonomy" id="1001601"/>
    <lineage>
        <taxon>Bacteria</taxon>
        <taxon>Pseudomonadati</taxon>
        <taxon>Spirochaetota</taxon>
        <taxon>Spirochaetia</taxon>
        <taxon>Leptospirales</taxon>
        <taxon>Leptospiraceae</taxon>
        <taxon>Leptospira</taxon>
    </lineage>
</organism>
<evidence type="ECO:0000313" key="11">
    <source>
        <dbReference type="Proteomes" id="UP000012089"/>
    </source>
</evidence>
<dbReference type="SUPFAM" id="SSF55874">
    <property type="entry name" value="ATPase domain of HSP90 chaperone/DNA topoisomerase II/histidine kinase"/>
    <property type="match status" value="1"/>
</dbReference>